<dbReference type="Proteomes" id="UP001497700">
    <property type="component" value="Unassembled WGS sequence"/>
</dbReference>
<evidence type="ECO:0000313" key="1">
    <source>
        <dbReference type="EMBL" id="KAI4869092.1"/>
    </source>
</evidence>
<reference evidence="1 2" key="1">
    <citation type="journal article" date="2022" name="New Phytol.">
        <title>Ecological generalism drives hyperdiversity of secondary metabolite gene clusters in xylarialean endophytes.</title>
        <authorList>
            <person name="Franco M.E.E."/>
            <person name="Wisecaver J.H."/>
            <person name="Arnold A.E."/>
            <person name="Ju Y.M."/>
            <person name="Slot J.C."/>
            <person name="Ahrendt S."/>
            <person name="Moore L.P."/>
            <person name="Eastman K.E."/>
            <person name="Scott K."/>
            <person name="Konkel Z."/>
            <person name="Mondo S.J."/>
            <person name="Kuo A."/>
            <person name="Hayes R.D."/>
            <person name="Haridas S."/>
            <person name="Andreopoulos B."/>
            <person name="Riley R."/>
            <person name="LaButti K."/>
            <person name="Pangilinan J."/>
            <person name="Lipzen A."/>
            <person name="Amirebrahimi M."/>
            <person name="Yan J."/>
            <person name="Adam C."/>
            <person name="Keymanesh K."/>
            <person name="Ng V."/>
            <person name="Louie K."/>
            <person name="Northen T."/>
            <person name="Drula E."/>
            <person name="Henrissat B."/>
            <person name="Hsieh H.M."/>
            <person name="Youens-Clark K."/>
            <person name="Lutzoni F."/>
            <person name="Miadlikowska J."/>
            <person name="Eastwood D.C."/>
            <person name="Hamelin R.C."/>
            <person name="Grigoriev I.V."/>
            <person name="U'Ren J.M."/>
        </authorList>
    </citation>
    <scope>NUCLEOTIDE SEQUENCE [LARGE SCALE GENOMIC DNA]</scope>
    <source>
        <strain evidence="1 2">CBS 119005</strain>
    </source>
</reference>
<accession>A0ACB9ZBG5</accession>
<proteinExistence type="predicted"/>
<comment type="caution">
    <text evidence="1">The sequence shown here is derived from an EMBL/GenBank/DDBJ whole genome shotgun (WGS) entry which is preliminary data.</text>
</comment>
<name>A0ACB9ZBG5_9PEZI</name>
<gene>
    <name evidence="1" type="ORF">F4820DRAFT_464640</name>
</gene>
<organism evidence="1 2">
    <name type="scientific">Hypoxylon rubiginosum</name>
    <dbReference type="NCBI Taxonomy" id="110542"/>
    <lineage>
        <taxon>Eukaryota</taxon>
        <taxon>Fungi</taxon>
        <taxon>Dikarya</taxon>
        <taxon>Ascomycota</taxon>
        <taxon>Pezizomycotina</taxon>
        <taxon>Sordariomycetes</taxon>
        <taxon>Xylariomycetidae</taxon>
        <taxon>Xylariales</taxon>
        <taxon>Hypoxylaceae</taxon>
        <taxon>Hypoxylon</taxon>
    </lineage>
</organism>
<evidence type="ECO:0000313" key="2">
    <source>
        <dbReference type="Proteomes" id="UP001497700"/>
    </source>
</evidence>
<keyword evidence="2" id="KW-1185">Reference proteome</keyword>
<protein>
    <submittedName>
        <fullName evidence="1">Uncharacterized protein</fullName>
    </submittedName>
</protein>
<sequence length="436" mass="47672">MSAGSTAELIRLMTAYDNSHEPRPAFNNRSTVYGLVIPFMVISYICVTLRLYYRIKLRCLGWDDLFVVLFRISATIGSIFLCLALNNGFGEHILTIGIDNIVAFQKKFYVCLATYTISTTLMKLCLLSQYLRIFEVGSRARLICWAGLVISGLWGIAFSFCALFPCFPVSGFWDWTSPARCYGFGSKIPSEIAGTFAGHTGSNVVLDAMVLAIPVPLYFRKSTAGKQRVGIGLLLLLGVIVNLISIWCLQTIVDHKAGTYPVLDPTWYGPKSITLAALEVDLASICASIPTFWPILSQRLLRVGGAGAGSIFVTQEVHITHQHRRLSSDDDENNKDSTATRYELQPAHSRADSTTSLGGASIARVASNKSSLTIARRNYHDDFGFGGGGGGGGAVPSIKEACVEAQVQSDGQRGYEREQERLRLAVVESNNSAQRR</sequence>
<dbReference type="EMBL" id="MU393433">
    <property type="protein sequence ID" value="KAI4869092.1"/>
    <property type="molecule type" value="Genomic_DNA"/>
</dbReference>